<dbReference type="InterPro" id="IPR001702">
    <property type="entry name" value="Porin_Gram-ve"/>
</dbReference>
<comment type="caution">
    <text evidence="14">The sequence shown here is derived from an EMBL/GenBank/DDBJ whole genome shotgun (WGS) entry which is preliminary data.</text>
</comment>
<evidence type="ECO:0000256" key="2">
    <source>
        <dbReference type="ARBA" id="ARBA00011233"/>
    </source>
</evidence>
<dbReference type="InterPro" id="IPR023614">
    <property type="entry name" value="Porin_dom_sf"/>
</dbReference>
<keyword evidence="8" id="KW-0626">Porin</keyword>
<evidence type="ECO:0000259" key="12">
    <source>
        <dbReference type="Pfam" id="PF13609"/>
    </source>
</evidence>
<dbReference type="GO" id="GO:0015288">
    <property type="term" value="F:porin activity"/>
    <property type="evidence" value="ECO:0007669"/>
    <property type="project" value="UniProtKB-KW"/>
</dbReference>
<keyword evidence="10" id="KW-0998">Cell outer membrane</keyword>
<keyword evidence="15" id="KW-1185">Reference proteome</keyword>
<evidence type="ECO:0000256" key="7">
    <source>
        <dbReference type="ARBA" id="ARBA00023065"/>
    </source>
</evidence>
<feature type="chain" id="PRO_5042855237" evidence="11">
    <location>
        <begin position="27"/>
        <end position="385"/>
    </location>
</feature>
<keyword evidence="4" id="KW-1134">Transmembrane beta strand</keyword>
<dbReference type="GO" id="GO:0034220">
    <property type="term" value="P:monoatomic ion transmembrane transport"/>
    <property type="evidence" value="ECO:0007669"/>
    <property type="project" value="InterPro"/>
</dbReference>
<dbReference type="PROSITE" id="PS51257">
    <property type="entry name" value="PROKAR_LIPOPROTEIN"/>
    <property type="match status" value="1"/>
</dbReference>
<keyword evidence="3" id="KW-0813">Transport</keyword>
<dbReference type="Proteomes" id="UP001242288">
    <property type="component" value="Unassembled WGS sequence"/>
</dbReference>
<evidence type="ECO:0000256" key="4">
    <source>
        <dbReference type="ARBA" id="ARBA00022452"/>
    </source>
</evidence>
<dbReference type="PRINTS" id="PR00184">
    <property type="entry name" value="NEISSPPORIN"/>
</dbReference>
<dbReference type="InterPro" id="IPR002299">
    <property type="entry name" value="Porin_Neis"/>
</dbReference>
<dbReference type="Proteomes" id="UP001209412">
    <property type="component" value="Unassembled WGS sequence"/>
</dbReference>
<proteinExistence type="predicted"/>
<accession>A0AAP5EVL4</accession>
<protein>
    <submittedName>
        <fullName evidence="14">Porin</fullName>
    </submittedName>
</protein>
<evidence type="ECO:0000256" key="9">
    <source>
        <dbReference type="ARBA" id="ARBA00023136"/>
    </source>
</evidence>
<comment type="subunit">
    <text evidence="2">Homotrimer.</text>
</comment>
<comment type="subcellular location">
    <subcellularLocation>
        <location evidence="1">Cell outer membrane</location>
        <topology evidence="1">Multi-pass membrane protein</topology>
    </subcellularLocation>
</comment>
<dbReference type="PANTHER" id="PTHR34501">
    <property type="entry name" value="PROTEIN YDDL-RELATED"/>
    <property type="match status" value="1"/>
</dbReference>
<dbReference type="GO" id="GO:0009279">
    <property type="term" value="C:cell outer membrane"/>
    <property type="evidence" value="ECO:0007669"/>
    <property type="project" value="UniProtKB-SubCell"/>
</dbReference>
<gene>
    <name evidence="14" type="ORF">NIE36_10675</name>
    <name evidence="13" type="ORF">OSB80_10700</name>
</gene>
<evidence type="ECO:0000256" key="8">
    <source>
        <dbReference type="ARBA" id="ARBA00023114"/>
    </source>
</evidence>
<name>A0AAP5EVL4_9BURK</name>
<evidence type="ECO:0000256" key="11">
    <source>
        <dbReference type="SAM" id="SignalP"/>
    </source>
</evidence>
<dbReference type="EMBL" id="JAMXWF010000007">
    <property type="protein sequence ID" value="MDQ6407662.1"/>
    <property type="molecule type" value="Genomic_DNA"/>
</dbReference>
<dbReference type="GO" id="GO:0046930">
    <property type="term" value="C:pore complex"/>
    <property type="evidence" value="ECO:0007669"/>
    <property type="project" value="UniProtKB-KW"/>
</dbReference>
<dbReference type="InterPro" id="IPR050298">
    <property type="entry name" value="Gram-neg_bact_OMP"/>
</dbReference>
<evidence type="ECO:0000256" key="6">
    <source>
        <dbReference type="ARBA" id="ARBA00022729"/>
    </source>
</evidence>
<feature type="signal peptide" evidence="11">
    <location>
        <begin position="1"/>
        <end position="26"/>
    </location>
</feature>
<dbReference type="SUPFAM" id="SSF56935">
    <property type="entry name" value="Porins"/>
    <property type="match status" value="1"/>
</dbReference>
<dbReference type="PANTHER" id="PTHR34501:SF9">
    <property type="entry name" value="MAJOR OUTER MEMBRANE PROTEIN P.IA"/>
    <property type="match status" value="1"/>
</dbReference>
<evidence type="ECO:0000256" key="3">
    <source>
        <dbReference type="ARBA" id="ARBA00022448"/>
    </source>
</evidence>
<evidence type="ECO:0000256" key="10">
    <source>
        <dbReference type="ARBA" id="ARBA00023237"/>
    </source>
</evidence>
<dbReference type="AlphaFoldDB" id="A0AAP5EVL4"/>
<keyword evidence="7" id="KW-0406">Ion transport</keyword>
<dbReference type="PRINTS" id="PR00182">
    <property type="entry name" value="ECOLNEIPORIN"/>
</dbReference>
<dbReference type="Pfam" id="PF13609">
    <property type="entry name" value="Porin_4"/>
    <property type="match status" value="1"/>
</dbReference>
<evidence type="ECO:0000256" key="1">
    <source>
        <dbReference type="ARBA" id="ARBA00004571"/>
    </source>
</evidence>
<evidence type="ECO:0000256" key="5">
    <source>
        <dbReference type="ARBA" id="ARBA00022692"/>
    </source>
</evidence>
<evidence type="ECO:0000313" key="14">
    <source>
        <dbReference type="EMBL" id="MDQ6407662.1"/>
    </source>
</evidence>
<organism evidence="14 16">
    <name type="scientific">Paraburkholderia madseniana</name>
    <dbReference type="NCBI Taxonomy" id="2599607"/>
    <lineage>
        <taxon>Bacteria</taxon>
        <taxon>Pseudomonadati</taxon>
        <taxon>Pseudomonadota</taxon>
        <taxon>Betaproteobacteria</taxon>
        <taxon>Burkholderiales</taxon>
        <taxon>Burkholderiaceae</taxon>
        <taxon>Paraburkholderia</taxon>
    </lineage>
</organism>
<dbReference type="EMBL" id="JAPKHW010000007">
    <property type="protein sequence ID" value="MCX4145834.1"/>
    <property type="molecule type" value="Genomic_DNA"/>
</dbReference>
<sequence length="385" mass="40822">MMKKLLIAAVANTALGCTFAPISAMAQSSVTLYGLIDEGLNYTNNTGGHSNIQMESGFAQGSRWGLKGSEDLGGGNKAIFQLENGFDVNSGRLGQGGRMFGRQAYVGLSSAQFGTLTMGRQYDSVVDFLAPLTANGNWAGYLMSHPYDNDNTDNSFRLNNSVKYTSNTYGGFTFGGLYGFSNQAGGFANNRSYSLGAQYVGSNVTVAAAYMQINNPGGTTGGSLATDDTDFFAGRQQVWGAGINYTIGPTMLGFVYSHTSLNDATGSVYVGNFANTASSLKFDNFELNAKYQLTKAAYVGAMYNYTIAHFNSNAGNSKPKYQQFGLMADYNLSVRTDVYVQGLYQHASGGGTVSAPLNTAFITGADAPSSSANQVLARVGIRHAF</sequence>
<evidence type="ECO:0000313" key="16">
    <source>
        <dbReference type="Proteomes" id="UP001242288"/>
    </source>
</evidence>
<keyword evidence="6 11" id="KW-0732">Signal</keyword>
<reference evidence="14" key="1">
    <citation type="submission" date="2022-06" db="EMBL/GenBank/DDBJ databases">
        <title>PHB producers.</title>
        <authorList>
            <person name="Besaury L."/>
        </authorList>
    </citation>
    <scope>NUCLEOTIDE SEQUENCE</scope>
    <source>
        <strain evidence="14 15">SEWS6</strain>
    </source>
</reference>
<feature type="domain" description="Porin" evidence="12">
    <location>
        <begin position="14"/>
        <end position="348"/>
    </location>
</feature>
<dbReference type="CDD" id="cd00342">
    <property type="entry name" value="gram_neg_porins"/>
    <property type="match status" value="1"/>
</dbReference>
<dbReference type="Gene3D" id="2.40.160.10">
    <property type="entry name" value="Porin"/>
    <property type="match status" value="1"/>
</dbReference>
<evidence type="ECO:0000313" key="13">
    <source>
        <dbReference type="EMBL" id="MCX4145834.1"/>
    </source>
</evidence>
<keyword evidence="9" id="KW-0472">Membrane</keyword>
<dbReference type="InterPro" id="IPR033900">
    <property type="entry name" value="Gram_neg_porin_domain"/>
</dbReference>
<evidence type="ECO:0000313" key="15">
    <source>
        <dbReference type="Proteomes" id="UP001209412"/>
    </source>
</evidence>
<keyword evidence="5" id="KW-0812">Transmembrane</keyword>